<accession>A0AAD7S8X2</accession>
<dbReference type="Pfam" id="PF05699">
    <property type="entry name" value="Dimer_Tnp_hAT"/>
    <property type="match status" value="1"/>
</dbReference>
<dbReference type="InterPro" id="IPR012337">
    <property type="entry name" value="RNaseH-like_sf"/>
</dbReference>
<evidence type="ECO:0000259" key="2">
    <source>
        <dbReference type="Pfam" id="PF05699"/>
    </source>
</evidence>
<proteinExistence type="predicted"/>
<dbReference type="GO" id="GO:0046983">
    <property type="term" value="F:protein dimerization activity"/>
    <property type="evidence" value="ECO:0007669"/>
    <property type="project" value="InterPro"/>
</dbReference>
<dbReference type="AlphaFoldDB" id="A0AAD7S8X2"/>
<evidence type="ECO:0000313" key="3">
    <source>
        <dbReference type="EMBL" id="KAJ8398078.1"/>
    </source>
</evidence>
<dbReference type="InterPro" id="IPR052035">
    <property type="entry name" value="ZnF_BED_domain_contain"/>
</dbReference>
<sequence length="201" mass="22490">MAVQEDDTDLTQSIKSKILQYLQEKYSDPNTQELLDIATTLDPRFKLDYVSEDNKTSVKARLKDDMTSITMQSPPTTAPSAPVPPGEKKRKTLGSFFKAAKGNEAAAPSDASQLEQDVDMELGSYLLTRNIDTEEDRLVWWKKHKGQYPRLSMLARKYLCTTATSSPSERVFSTGGNIVTCLHSSLKPQNVDRLVFLAKNL</sequence>
<reference evidence="3" key="1">
    <citation type="journal article" date="2023" name="Science">
        <title>Genome structures resolve the early diversification of teleost fishes.</title>
        <authorList>
            <person name="Parey E."/>
            <person name="Louis A."/>
            <person name="Montfort J."/>
            <person name="Bouchez O."/>
            <person name="Roques C."/>
            <person name="Iampietro C."/>
            <person name="Lluch J."/>
            <person name="Castinel A."/>
            <person name="Donnadieu C."/>
            <person name="Desvignes T."/>
            <person name="Floi Bucao C."/>
            <person name="Jouanno E."/>
            <person name="Wen M."/>
            <person name="Mejri S."/>
            <person name="Dirks R."/>
            <person name="Jansen H."/>
            <person name="Henkel C."/>
            <person name="Chen W.J."/>
            <person name="Zahm M."/>
            <person name="Cabau C."/>
            <person name="Klopp C."/>
            <person name="Thompson A.W."/>
            <person name="Robinson-Rechavi M."/>
            <person name="Braasch I."/>
            <person name="Lecointre G."/>
            <person name="Bobe J."/>
            <person name="Postlethwait J.H."/>
            <person name="Berthelot C."/>
            <person name="Roest Crollius H."/>
            <person name="Guiguen Y."/>
        </authorList>
    </citation>
    <scope>NUCLEOTIDE SEQUENCE</scope>
    <source>
        <strain evidence="3">NC1722</strain>
    </source>
</reference>
<comment type="caution">
    <text evidence="3">The sequence shown here is derived from an EMBL/GenBank/DDBJ whole genome shotgun (WGS) entry which is preliminary data.</text>
</comment>
<feature type="region of interest" description="Disordered" evidence="1">
    <location>
        <begin position="68"/>
        <end position="89"/>
    </location>
</feature>
<dbReference type="Proteomes" id="UP001221898">
    <property type="component" value="Unassembled WGS sequence"/>
</dbReference>
<feature type="domain" description="HAT C-terminal dimerisation" evidence="2">
    <location>
        <begin position="124"/>
        <end position="201"/>
    </location>
</feature>
<organism evidence="3 4">
    <name type="scientific">Aldrovandia affinis</name>
    <dbReference type="NCBI Taxonomy" id="143900"/>
    <lineage>
        <taxon>Eukaryota</taxon>
        <taxon>Metazoa</taxon>
        <taxon>Chordata</taxon>
        <taxon>Craniata</taxon>
        <taxon>Vertebrata</taxon>
        <taxon>Euteleostomi</taxon>
        <taxon>Actinopterygii</taxon>
        <taxon>Neopterygii</taxon>
        <taxon>Teleostei</taxon>
        <taxon>Notacanthiformes</taxon>
        <taxon>Halosauridae</taxon>
        <taxon>Aldrovandia</taxon>
    </lineage>
</organism>
<dbReference type="SUPFAM" id="SSF53098">
    <property type="entry name" value="Ribonuclease H-like"/>
    <property type="match status" value="1"/>
</dbReference>
<name>A0AAD7S8X2_9TELE</name>
<dbReference type="InterPro" id="IPR008906">
    <property type="entry name" value="HATC_C_dom"/>
</dbReference>
<dbReference type="PANTHER" id="PTHR46481">
    <property type="entry name" value="ZINC FINGER BED DOMAIN-CONTAINING PROTEIN 4"/>
    <property type="match status" value="1"/>
</dbReference>
<dbReference type="PANTHER" id="PTHR46481:SF9">
    <property type="entry name" value="ZINC FINGER BED DOMAIN-CONTAINING PROTEIN 1-LIKE"/>
    <property type="match status" value="1"/>
</dbReference>
<protein>
    <recommendedName>
        <fullName evidence="2">HAT C-terminal dimerisation domain-containing protein</fullName>
    </recommendedName>
</protein>
<evidence type="ECO:0000256" key="1">
    <source>
        <dbReference type="SAM" id="MobiDB-lite"/>
    </source>
</evidence>
<gene>
    <name evidence="3" type="ORF">AAFF_G00431550</name>
</gene>
<evidence type="ECO:0000313" key="4">
    <source>
        <dbReference type="Proteomes" id="UP001221898"/>
    </source>
</evidence>
<keyword evidence="4" id="KW-1185">Reference proteome</keyword>
<dbReference type="EMBL" id="JAINUG010000093">
    <property type="protein sequence ID" value="KAJ8398078.1"/>
    <property type="molecule type" value="Genomic_DNA"/>
</dbReference>